<feature type="transmembrane region" description="Helical" evidence="1">
    <location>
        <begin position="29"/>
        <end position="49"/>
    </location>
</feature>
<dbReference type="OrthoDB" id="330380at2759"/>
<keyword evidence="1" id="KW-0812">Transmembrane</keyword>
<dbReference type="AlphaFoldDB" id="A0A6P6RQN3"/>
<accession>A0A6P6RQN3</accession>
<evidence type="ECO:0000256" key="1">
    <source>
        <dbReference type="SAM" id="Phobius"/>
    </source>
</evidence>
<keyword evidence="1" id="KW-1133">Transmembrane helix</keyword>
<sequence>MGFDRYRREDSSHPNYRFFPNRSRAQTRILSWACLGVGCFLTIFFLKTFEQNNERLKEYYQQLATKNPHATAQAQARRADLNLPRRPRVPLNIEDEDTQVSMDDIGALFGGREGPCGRAGSFVKGTGPSVTLRDGFPRR</sequence>
<gene>
    <name evidence="3" type="primary">LOC113146563</name>
</gene>
<evidence type="ECO:0000313" key="3">
    <source>
        <dbReference type="RefSeq" id="XP_026190098.1"/>
    </source>
</evidence>
<name>A0A6P6RQN3_9EIME</name>
<organism evidence="2 3">
    <name type="scientific">Cyclospora cayetanensis</name>
    <dbReference type="NCBI Taxonomy" id="88456"/>
    <lineage>
        <taxon>Eukaryota</taxon>
        <taxon>Sar</taxon>
        <taxon>Alveolata</taxon>
        <taxon>Apicomplexa</taxon>
        <taxon>Conoidasida</taxon>
        <taxon>Coccidia</taxon>
        <taxon>Eucoccidiorida</taxon>
        <taxon>Eimeriorina</taxon>
        <taxon>Eimeriidae</taxon>
        <taxon>Cyclospora</taxon>
    </lineage>
</organism>
<keyword evidence="1" id="KW-0472">Membrane</keyword>
<dbReference type="Proteomes" id="UP000515125">
    <property type="component" value="Unplaced"/>
</dbReference>
<proteinExistence type="predicted"/>
<dbReference type="RefSeq" id="XP_026190098.1">
    <property type="nucleotide sequence ID" value="XM_026334313.1"/>
</dbReference>
<keyword evidence="2" id="KW-1185">Reference proteome</keyword>
<protein>
    <submittedName>
        <fullName evidence="3">Uncharacterized protein LOC113146563</fullName>
    </submittedName>
</protein>
<reference evidence="3" key="1">
    <citation type="submission" date="2025-08" db="UniProtKB">
        <authorList>
            <consortium name="RefSeq"/>
        </authorList>
    </citation>
    <scope>IDENTIFICATION</scope>
</reference>
<evidence type="ECO:0000313" key="2">
    <source>
        <dbReference type="Proteomes" id="UP000515125"/>
    </source>
</evidence>
<dbReference type="GeneID" id="113146563"/>